<protein>
    <submittedName>
        <fullName evidence="1">Uncharacterized protein</fullName>
    </submittedName>
</protein>
<organism evidence="1 2">
    <name type="scientific">Lithospermum erythrorhizon</name>
    <name type="common">Purple gromwell</name>
    <name type="synonym">Lithospermum officinale var. erythrorhizon</name>
    <dbReference type="NCBI Taxonomy" id="34254"/>
    <lineage>
        <taxon>Eukaryota</taxon>
        <taxon>Viridiplantae</taxon>
        <taxon>Streptophyta</taxon>
        <taxon>Embryophyta</taxon>
        <taxon>Tracheophyta</taxon>
        <taxon>Spermatophyta</taxon>
        <taxon>Magnoliopsida</taxon>
        <taxon>eudicotyledons</taxon>
        <taxon>Gunneridae</taxon>
        <taxon>Pentapetalae</taxon>
        <taxon>asterids</taxon>
        <taxon>lamiids</taxon>
        <taxon>Boraginales</taxon>
        <taxon>Boraginaceae</taxon>
        <taxon>Boraginoideae</taxon>
        <taxon>Lithospermeae</taxon>
        <taxon>Lithospermum</taxon>
    </lineage>
</organism>
<dbReference type="Proteomes" id="UP001454036">
    <property type="component" value="Unassembled WGS sequence"/>
</dbReference>
<reference evidence="1 2" key="1">
    <citation type="submission" date="2024-01" db="EMBL/GenBank/DDBJ databases">
        <title>The complete chloroplast genome sequence of Lithospermum erythrorhizon: insights into the phylogenetic relationship among Boraginaceae species and the maternal lineages of purple gromwells.</title>
        <authorList>
            <person name="Okada T."/>
            <person name="Watanabe K."/>
        </authorList>
    </citation>
    <scope>NUCLEOTIDE SEQUENCE [LARGE SCALE GENOMIC DNA]</scope>
</reference>
<name>A0AAV3S247_LITER</name>
<accession>A0AAV3S247</accession>
<dbReference type="AlphaFoldDB" id="A0AAV3S247"/>
<evidence type="ECO:0000313" key="2">
    <source>
        <dbReference type="Proteomes" id="UP001454036"/>
    </source>
</evidence>
<comment type="caution">
    <text evidence="1">The sequence shown here is derived from an EMBL/GenBank/DDBJ whole genome shotgun (WGS) entry which is preliminary data.</text>
</comment>
<dbReference type="EMBL" id="BAABME010014204">
    <property type="protein sequence ID" value="GAA0186965.1"/>
    <property type="molecule type" value="Genomic_DNA"/>
</dbReference>
<gene>
    <name evidence="1" type="ORF">LIER_34253</name>
</gene>
<proteinExistence type="predicted"/>
<sequence length="82" mass="9194">MSFRISTKDSKDTTILLVHAYLYKGMSIGWDSIPDIEVGGHMDWSPYASGSCYCLTYYGNPEPETPHNQRFLKDDVATGRAS</sequence>
<evidence type="ECO:0000313" key="1">
    <source>
        <dbReference type="EMBL" id="GAA0186965.1"/>
    </source>
</evidence>
<keyword evidence="2" id="KW-1185">Reference proteome</keyword>